<feature type="domain" description="Flagellar hook-associated protein 2 N-terminal" evidence="10">
    <location>
        <begin position="16"/>
        <end position="112"/>
    </location>
</feature>
<feature type="domain" description="Flagellar hook-associated protein 2 C-terminal" evidence="11">
    <location>
        <begin position="604"/>
        <end position="757"/>
    </location>
</feature>
<keyword evidence="5" id="KW-0975">Bacterial flagellum</keyword>
<feature type="coiled-coil region" evidence="8">
    <location>
        <begin position="966"/>
        <end position="1011"/>
    </location>
</feature>
<evidence type="ECO:0000256" key="5">
    <source>
        <dbReference type="ARBA" id="ARBA00023143"/>
    </source>
</evidence>
<feature type="region of interest" description="Disordered" evidence="9">
    <location>
        <begin position="860"/>
        <end position="882"/>
    </location>
</feature>
<keyword evidence="4 8" id="KW-0175">Coiled coil</keyword>
<feature type="domain" description="Flagellar hook-associated protein 2 C-terminal" evidence="11">
    <location>
        <begin position="934"/>
        <end position="1008"/>
    </location>
</feature>
<sequence length="1022" mass="111421">MVVEGFKSNAVTGLASGMDTKSIIESMINVERKKVQPIELRKKEKKLELDTWKQIKVHLETVTATAGSIAKKSLWEGKLVTSSNPEVVEAIATSGAKPGKHTLIVDKLALNHQIASQGFASKDDQVGRGSIFISIGDLPEQKLVIDETNNTLQGYVDSLNAMDSGLTASIIKTGNKESPFQVVLTSEETGRIGEIKIRSEVRGEGVLPSFDPYYTQPGKWQGIERKEGAAKIATGTGASTAIPELIGNYTGEEAIELTFTVVNTGIVGESENLRMRWEDDKGRFGYLDLGSFNYTPGEPIEVVDGISLVISDGEIIVNDSFTSKAKNQDSDLFWWKSETEREAAITQPTSWLRQQTEGGPIITGKYNSEDDDVFTLTVVGSGQIGQAEDLRIEYESENGLKGSVFVGKGYVAGSKLSLGKGLEVSLKPGVLEDGALSTFEYQAESTADFWWLDEEQQVEGGQVVDLTNWITPERDEDEEGFAVRRPGTTGPRVSTVEKQIVGDYTDFEPKLYTFKVLKSGSIGVTKGIELEWADNKGNSGRIEVGGDSYQPGTAIEFDSGLSLVLGEGSVFETDTFTFRTFTPVIQPPQDAEIRFGATDLGGGLLITNSTNSLEDVIDGVKLNLLATDGKPITINIRGDTEKAFAGVREFVDAYNQMLLFFKEMTKYNQDTNEAAPLQGDRNITRIQAQTSRIFIDPVSGLDIDRNILLTIGLKLNASGLIDIDEEKLTNSLNDDLSKVANLFRSFGQSENSGITFLSSDDETKVSGSKGYDIDITQAASRGTYTTKAIAETQITEKNNRIIVSVNGRDSDEIILESGTFTSEEIAGDLQRKIINDKALGKMKILVTSENGQIRIRSNMTGSRSSVDVRTASKKVGPHPLTNGVSLNGKDVQGNIEGVELDGSGRILSGIEGTDYDGLTLYVSLTAPQLNEGSEGNMVVTKGVATKVKEYIDSIMQPETGSLEIYTKNAEKQLSNYSKQVKILEERIGIKRQKLIAKFARMEGKLGRLKSEQNYINQQLSRI</sequence>
<evidence type="ECO:0000256" key="4">
    <source>
        <dbReference type="ARBA" id="ARBA00023054"/>
    </source>
</evidence>
<dbReference type="GO" id="GO:0009421">
    <property type="term" value="C:bacterial-type flagellum filament cap"/>
    <property type="evidence" value="ECO:0007669"/>
    <property type="project" value="InterPro"/>
</dbReference>
<proteinExistence type="inferred from homology"/>
<evidence type="ECO:0000313" key="13">
    <source>
        <dbReference type="Proteomes" id="UP000218113"/>
    </source>
</evidence>
<accession>A0A2A4SMU5</accession>
<evidence type="ECO:0000256" key="9">
    <source>
        <dbReference type="SAM" id="MobiDB-lite"/>
    </source>
</evidence>
<evidence type="ECO:0000256" key="7">
    <source>
        <dbReference type="ARBA" id="ARBA00033192"/>
    </source>
</evidence>
<evidence type="ECO:0000313" key="12">
    <source>
        <dbReference type="EMBL" id="PCI22528.1"/>
    </source>
</evidence>
<comment type="subunit">
    <text evidence="3">Homopentamer.</text>
</comment>
<reference evidence="13" key="1">
    <citation type="submission" date="2017-08" db="EMBL/GenBank/DDBJ databases">
        <title>A dynamic microbial community with high functional redundancy inhabits the cold, oxic subseafloor aquifer.</title>
        <authorList>
            <person name="Tully B.J."/>
            <person name="Wheat C.G."/>
            <person name="Glazer B.T."/>
            <person name="Huber J.A."/>
        </authorList>
    </citation>
    <scope>NUCLEOTIDE SEQUENCE [LARGE SCALE GENOMIC DNA]</scope>
</reference>
<evidence type="ECO:0000256" key="8">
    <source>
        <dbReference type="SAM" id="Coils"/>
    </source>
</evidence>
<dbReference type="InterPro" id="IPR040026">
    <property type="entry name" value="FliD"/>
</dbReference>
<gene>
    <name evidence="12" type="ORF">COB67_13365</name>
</gene>
<dbReference type="EMBL" id="NVSR01000159">
    <property type="protein sequence ID" value="PCI22528.1"/>
    <property type="molecule type" value="Genomic_DNA"/>
</dbReference>
<organism evidence="12 13">
    <name type="scientific">SAR324 cluster bacterium</name>
    <dbReference type="NCBI Taxonomy" id="2024889"/>
    <lineage>
        <taxon>Bacteria</taxon>
        <taxon>Deltaproteobacteria</taxon>
        <taxon>SAR324 cluster</taxon>
    </lineage>
</organism>
<evidence type="ECO:0000259" key="11">
    <source>
        <dbReference type="Pfam" id="PF07195"/>
    </source>
</evidence>
<dbReference type="GO" id="GO:0007155">
    <property type="term" value="P:cell adhesion"/>
    <property type="evidence" value="ECO:0007669"/>
    <property type="project" value="InterPro"/>
</dbReference>
<comment type="subcellular location">
    <subcellularLocation>
        <location evidence="1">Bacterial flagellum</location>
    </subcellularLocation>
</comment>
<comment type="similarity">
    <text evidence="2">Belongs to the FliD family.</text>
</comment>
<dbReference type="GO" id="GO:0071973">
    <property type="term" value="P:bacterial-type flagellum-dependent cell motility"/>
    <property type="evidence" value="ECO:0007669"/>
    <property type="project" value="TreeGrafter"/>
</dbReference>
<evidence type="ECO:0000256" key="6">
    <source>
        <dbReference type="ARBA" id="ARBA00033074"/>
    </source>
</evidence>
<comment type="caution">
    <text evidence="12">The sequence shown here is derived from an EMBL/GenBank/DDBJ whole genome shotgun (WGS) entry which is preliminary data.</text>
</comment>
<dbReference type="Pfam" id="PF07195">
    <property type="entry name" value="FliD_C"/>
    <property type="match status" value="2"/>
</dbReference>
<evidence type="ECO:0000256" key="2">
    <source>
        <dbReference type="ARBA" id="ARBA00009764"/>
    </source>
</evidence>
<dbReference type="InterPro" id="IPR003481">
    <property type="entry name" value="FliD_N"/>
</dbReference>
<evidence type="ECO:0000256" key="3">
    <source>
        <dbReference type="ARBA" id="ARBA00011255"/>
    </source>
</evidence>
<name>A0A2A4SMU5_9DELT</name>
<dbReference type="InterPro" id="IPR010809">
    <property type="entry name" value="FliD_C"/>
</dbReference>
<dbReference type="Proteomes" id="UP000218113">
    <property type="component" value="Unassembled WGS sequence"/>
</dbReference>
<dbReference type="GO" id="GO:0009424">
    <property type="term" value="C:bacterial-type flagellum hook"/>
    <property type="evidence" value="ECO:0007669"/>
    <property type="project" value="InterPro"/>
</dbReference>
<evidence type="ECO:0000259" key="10">
    <source>
        <dbReference type="Pfam" id="PF02465"/>
    </source>
</evidence>
<dbReference type="Pfam" id="PF02465">
    <property type="entry name" value="FliD_N"/>
    <property type="match status" value="1"/>
</dbReference>
<dbReference type="AlphaFoldDB" id="A0A2A4SMU5"/>
<dbReference type="PANTHER" id="PTHR30288:SF0">
    <property type="entry name" value="FLAGELLAR HOOK-ASSOCIATED PROTEIN 2"/>
    <property type="match status" value="1"/>
</dbReference>
<evidence type="ECO:0000256" key="1">
    <source>
        <dbReference type="ARBA" id="ARBA00004365"/>
    </source>
</evidence>
<protein>
    <recommendedName>
        <fullName evidence="7">Filament cap protein</fullName>
    </recommendedName>
    <alternativeName>
        <fullName evidence="6">Flagellar cap protein</fullName>
    </alternativeName>
</protein>
<dbReference type="PANTHER" id="PTHR30288">
    <property type="entry name" value="FLAGELLAR CAP/ASSEMBLY PROTEIN FLID"/>
    <property type="match status" value="1"/>
</dbReference>